<feature type="transmembrane region" description="Helical" evidence="8">
    <location>
        <begin position="188"/>
        <end position="210"/>
    </location>
</feature>
<protein>
    <recommendedName>
        <fullName evidence="9">Glycosyltransferase RgtA/B/C/D-like domain-containing protein</fullName>
    </recommendedName>
</protein>
<keyword evidence="4" id="KW-0808">Transferase</keyword>
<comment type="subcellular location">
    <subcellularLocation>
        <location evidence="1">Cell membrane</location>
        <topology evidence="1">Multi-pass membrane protein</topology>
    </subcellularLocation>
</comment>
<gene>
    <name evidence="10" type="ORF">DWB68_10850</name>
</gene>
<evidence type="ECO:0000256" key="3">
    <source>
        <dbReference type="ARBA" id="ARBA00022676"/>
    </source>
</evidence>
<organism evidence="10 11">
    <name type="scientific">Galactobacter valiniphilus</name>
    <dbReference type="NCBI Taxonomy" id="2676122"/>
    <lineage>
        <taxon>Bacteria</taxon>
        <taxon>Bacillati</taxon>
        <taxon>Actinomycetota</taxon>
        <taxon>Actinomycetes</taxon>
        <taxon>Micrococcales</taxon>
        <taxon>Micrococcaceae</taxon>
        <taxon>Galactobacter</taxon>
    </lineage>
</organism>
<keyword evidence="7 8" id="KW-0472">Membrane</keyword>
<evidence type="ECO:0000256" key="5">
    <source>
        <dbReference type="ARBA" id="ARBA00022692"/>
    </source>
</evidence>
<evidence type="ECO:0000256" key="8">
    <source>
        <dbReference type="SAM" id="Phobius"/>
    </source>
</evidence>
<reference evidence="10 11" key="1">
    <citation type="submission" date="2018-07" db="EMBL/GenBank/DDBJ databases">
        <title>Arthrobacter sp. nov., isolated from raw cow's milk with high bacterial count.</title>
        <authorList>
            <person name="Hahne J."/>
            <person name="Isele D."/>
            <person name="Lipski A."/>
        </authorList>
    </citation>
    <scope>NUCLEOTIDE SEQUENCE [LARGE SCALE GENOMIC DNA]</scope>
    <source>
        <strain evidence="10 11">JZ R-35</strain>
    </source>
</reference>
<dbReference type="GO" id="GO:0010041">
    <property type="term" value="P:response to iron(III) ion"/>
    <property type="evidence" value="ECO:0007669"/>
    <property type="project" value="TreeGrafter"/>
</dbReference>
<dbReference type="GO" id="GO:0005886">
    <property type="term" value="C:plasma membrane"/>
    <property type="evidence" value="ECO:0007669"/>
    <property type="project" value="UniProtKB-SubCell"/>
</dbReference>
<feature type="transmembrane region" description="Helical" evidence="8">
    <location>
        <begin position="152"/>
        <end position="181"/>
    </location>
</feature>
<evidence type="ECO:0000256" key="1">
    <source>
        <dbReference type="ARBA" id="ARBA00004651"/>
    </source>
</evidence>
<evidence type="ECO:0000313" key="11">
    <source>
        <dbReference type="Proteomes" id="UP000265419"/>
    </source>
</evidence>
<dbReference type="Proteomes" id="UP000265419">
    <property type="component" value="Unassembled WGS sequence"/>
</dbReference>
<dbReference type="RefSeq" id="WP_119425155.1">
    <property type="nucleotide sequence ID" value="NZ_QQXK01000021.1"/>
</dbReference>
<dbReference type="GO" id="GO:0016763">
    <property type="term" value="F:pentosyltransferase activity"/>
    <property type="evidence" value="ECO:0007669"/>
    <property type="project" value="TreeGrafter"/>
</dbReference>
<keyword evidence="3" id="KW-0328">Glycosyltransferase</keyword>
<dbReference type="InterPro" id="IPR038731">
    <property type="entry name" value="RgtA/B/C-like"/>
</dbReference>
<dbReference type="PANTHER" id="PTHR33908">
    <property type="entry name" value="MANNOSYLTRANSFERASE YKCB-RELATED"/>
    <property type="match status" value="1"/>
</dbReference>
<evidence type="ECO:0000259" key="9">
    <source>
        <dbReference type="Pfam" id="PF13231"/>
    </source>
</evidence>
<feature type="transmembrane region" description="Helical" evidence="8">
    <location>
        <begin position="238"/>
        <end position="258"/>
    </location>
</feature>
<keyword evidence="11" id="KW-1185">Reference proteome</keyword>
<feature type="domain" description="Glycosyltransferase RgtA/B/C/D-like" evidence="9">
    <location>
        <begin position="63"/>
        <end position="206"/>
    </location>
</feature>
<dbReference type="PANTHER" id="PTHR33908:SF3">
    <property type="entry name" value="UNDECAPRENYL PHOSPHATE-ALPHA-4-AMINO-4-DEOXY-L-ARABINOSE ARABINOSYL TRANSFERASE"/>
    <property type="match status" value="1"/>
</dbReference>
<keyword evidence="5 8" id="KW-0812">Transmembrane</keyword>
<keyword evidence="6 8" id="KW-1133">Transmembrane helix</keyword>
<accession>A0A399J875</accession>
<feature type="transmembrane region" description="Helical" evidence="8">
    <location>
        <begin position="294"/>
        <end position="313"/>
    </location>
</feature>
<dbReference type="GO" id="GO:0009103">
    <property type="term" value="P:lipopolysaccharide biosynthetic process"/>
    <property type="evidence" value="ECO:0007669"/>
    <property type="project" value="UniProtKB-ARBA"/>
</dbReference>
<dbReference type="AlphaFoldDB" id="A0A399J875"/>
<dbReference type="EMBL" id="QQXK01000021">
    <property type="protein sequence ID" value="RII41775.1"/>
    <property type="molecule type" value="Genomic_DNA"/>
</dbReference>
<evidence type="ECO:0000256" key="2">
    <source>
        <dbReference type="ARBA" id="ARBA00022475"/>
    </source>
</evidence>
<dbReference type="Pfam" id="PF13231">
    <property type="entry name" value="PMT_2"/>
    <property type="match status" value="1"/>
</dbReference>
<feature type="transmembrane region" description="Helical" evidence="8">
    <location>
        <begin position="79"/>
        <end position="96"/>
    </location>
</feature>
<comment type="caution">
    <text evidence="10">The sequence shown here is derived from an EMBL/GenBank/DDBJ whole genome shotgun (WGS) entry which is preliminary data.</text>
</comment>
<sequence>MTFQHWALFVGLAAAIFSAALSWVASLGSDEAATIASATRSWGGLWRQVLHIDAVHAAYYGVMHLWFDVWGANAFTLRIFSALCVGATSYLIALLGRRLIDARVGVVSAVVYALLPRVTFAGADGRSPALSALLVVAATLVLLVALERGRVGAWVAYGALVAVNGNINFYSLLVIACHVILVSRRPKLRAWLMSAGVGAITALPVVALSLRQSDQVSWIKAPNPHYLSLVFVDQWGEVNGFAAGLIWVGAGIGIYILLQRAQRRLPLFLVVASLGPLIVVLAASFVTPVYQPRYLTSSTPFVAIALAVAVAALRQRRLIAATLVAALAISLPSWGQQRTLKVKEGTDWKSVATFVGAQRDRDIVEAAIYGPTPIMTYRSTRRIALGYPGAFDGLIDVTRGKEAGMIDYLWGHDDDPLRHLNRIKQADRVYLLVAEKALPKWGKGVPQALVKAGFEQTSVTTVAGTRVTIYNRIAG</sequence>
<evidence type="ECO:0000256" key="4">
    <source>
        <dbReference type="ARBA" id="ARBA00022679"/>
    </source>
</evidence>
<feature type="transmembrane region" description="Helical" evidence="8">
    <location>
        <begin position="127"/>
        <end position="146"/>
    </location>
</feature>
<proteinExistence type="predicted"/>
<name>A0A399J875_9MICC</name>
<evidence type="ECO:0000256" key="6">
    <source>
        <dbReference type="ARBA" id="ARBA00022989"/>
    </source>
</evidence>
<dbReference type="InterPro" id="IPR050297">
    <property type="entry name" value="LipidA_mod_glycosyltrf_83"/>
</dbReference>
<evidence type="ECO:0000313" key="10">
    <source>
        <dbReference type="EMBL" id="RII41775.1"/>
    </source>
</evidence>
<feature type="transmembrane region" description="Helical" evidence="8">
    <location>
        <begin position="265"/>
        <end position="288"/>
    </location>
</feature>
<keyword evidence="2" id="KW-1003">Cell membrane</keyword>
<evidence type="ECO:0000256" key="7">
    <source>
        <dbReference type="ARBA" id="ARBA00023136"/>
    </source>
</evidence>